<dbReference type="InterPro" id="IPR037272">
    <property type="entry name" value="SNS_sf"/>
</dbReference>
<keyword evidence="5 6" id="KW-0472">Membrane</keyword>
<feature type="transmembrane region" description="Helical" evidence="6">
    <location>
        <begin position="259"/>
        <end position="277"/>
    </location>
</feature>
<feature type="transmembrane region" description="Helical" evidence="6">
    <location>
        <begin position="421"/>
        <end position="440"/>
    </location>
</feature>
<evidence type="ECO:0000256" key="6">
    <source>
        <dbReference type="SAM" id="Phobius"/>
    </source>
</evidence>
<organism evidence="7 8">
    <name type="scientific">Bacillus lumedeiriae</name>
    <dbReference type="NCBI Taxonomy" id="3058829"/>
    <lineage>
        <taxon>Bacteria</taxon>
        <taxon>Bacillati</taxon>
        <taxon>Bacillota</taxon>
        <taxon>Bacilli</taxon>
        <taxon>Bacillales</taxon>
        <taxon>Bacillaceae</taxon>
        <taxon>Bacillus</taxon>
    </lineage>
</organism>
<protein>
    <submittedName>
        <fullName evidence="7">Sodium-dependent transporter</fullName>
    </submittedName>
</protein>
<feature type="transmembrane region" description="Helical" evidence="6">
    <location>
        <begin position="38"/>
        <end position="59"/>
    </location>
</feature>
<sequence>MFGSRAGFIFAAVGSAIGLGNIWRFPAVAYENGGGAFFLPYLFALLTAGIPLLILEFTIGHKYRGSSPLSFARMNKNAEWLGWWQIAISFVIATYYSVIIGWALSYTVFSFKLSWGKDPQTFLLSDYLQLADAGVFGGVVPQILVSLAVVWIVTLGVLVAGVKRGIEKATKVMIPLLVFLFLIIVIRALTLEGAVNGLNAFFKPEWSQLMNGKVWIAAYGQIFFSLSIGFAIMVTYSSYLPKKSDITNNAFITGFSNSAFELLAGFGVFSALGFMAMQQGVSVDEVVSSGVILAFSVFPQIINEFPFARELFGILFFGSLVLAGFTSLISIVETFVAGVQEKFNVSRTKSVLIGGGLAALISIIYATRGGLNLLDTVDYFINNFGVAFAGLVEVILIAWVFKQLDPLKSYADSVSDIRLGVWWKICLSIVTPLVLGYMMFDNIRQNLAAPYSGYPQSFVNTYGWTVAVGAMVIGIIFMYMKRWKAGMLDGPSTKKEVR</sequence>
<dbReference type="EMBL" id="JAUIYO010000011">
    <property type="protein sequence ID" value="MFK2826494.1"/>
    <property type="molecule type" value="Genomic_DNA"/>
</dbReference>
<dbReference type="PRINTS" id="PR00176">
    <property type="entry name" value="NANEUSMPORT"/>
</dbReference>
<dbReference type="Proteomes" id="UP001619911">
    <property type="component" value="Unassembled WGS sequence"/>
</dbReference>
<evidence type="ECO:0000256" key="2">
    <source>
        <dbReference type="ARBA" id="ARBA00022448"/>
    </source>
</evidence>
<dbReference type="InterPro" id="IPR000175">
    <property type="entry name" value="Na/ntran_symport"/>
</dbReference>
<accession>A0ABW8IBI2</accession>
<dbReference type="RefSeq" id="WP_404317970.1">
    <property type="nucleotide sequence ID" value="NZ_JAUIYO010000011.1"/>
</dbReference>
<feature type="transmembrane region" description="Helical" evidence="6">
    <location>
        <begin position="7"/>
        <end position="26"/>
    </location>
</feature>
<evidence type="ECO:0000256" key="3">
    <source>
        <dbReference type="ARBA" id="ARBA00022692"/>
    </source>
</evidence>
<dbReference type="PROSITE" id="PS50267">
    <property type="entry name" value="NA_NEUROTRAN_SYMP_3"/>
    <property type="match status" value="1"/>
</dbReference>
<evidence type="ECO:0000256" key="5">
    <source>
        <dbReference type="ARBA" id="ARBA00023136"/>
    </source>
</evidence>
<dbReference type="NCBIfam" id="NF037979">
    <property type="entry name" value="Na_transp"/>
    <property type="match status" value="1"/>
</dbReference>
<dbReference type="CDD" id="cd10334">
    <property type="entry name" value="SLC6sbd_u1"/>
    <property type="match status" value="1"/>
</dbReference>
<comment type="subcellular location">
    <subcellularLocation>
        <location evidence="1">Membrane</location>
        <topology evidence="1">Multi-pass membrane protein</topology>
    </subcellularLocation>
</comment>
<gene>
    <name evidence="7" type="ORF">QYG89_12600</name>
</gene>
<dbReference type="PANTHER" id="PTHR42948">
    <property type="entry name" value="TRANSPORTER"/>
    <property type="match status" value="1"/>
</dbReference>
<keyword evidence="3 6" id="KW-0812">Transmembrane</keyword>
<comment type="caution">
    <text evidence="7">The sequence shown here is derived from an EMBL/GenBank/DDBJ whole genome shotgun (WGS) entry which is preliminary data.</text>
</comment>
<reference evidence="7 8" key="1">
    <citation type="submission" date="2023-07" db="EMBL/GenBank/DDBJ databases">
        <title>Bacillus lucianemedeirus sp. nov, a new species isolated from an immunobiological production facility.</title>
        <authorList>
            <person name="Costa L.V."/>
            <person name="Miranda R.V.S.L."/>
            <person name="Brandao M.L.L."/>
            <person name="Reis C.M.F."/>
            <person name="Frazao A.M."/>
            <person name="Cruz F.V."/>
            <person name="Baio P.V.P."/>
            <person name="Veras J.F.C."/>
            <person name="Ramos J.N."/>
            <person name="Vieira V."/>
        </authorList>
    </citation>
    <scope>NUCLEOTIDE SEQUENCE [LARGE SCALE GENOMIC DNA]</scope>
    <source>
        <strain evidence="7 8">B190/17</strain>
    </source>
</reference>
<feature type="transmembrane region" description="Helical" evidence="6">
    <location>
        <begin position="215"/>
        <end position="239"/>
    </location>
</feature>
<feature type="transmembrane region" description="Helical" evidence="6">
    <location>
        <begin position="174"/>
        <end position="195"/>
    </location>
</feature>
<evidence type="ECO:0000256" key="1">
    <source>
        <dbReference type="ARBA" id="ARBA00004141"/>
    </source>
</evidence>
<dbReference type="SUPFAM" id="SSF161070">
    <property type="entry name" value="SNF-like"/>
    <property type="match status" value="1"/>
</dbReference>
<evidence type="ECO:0000256" key="4">
    <source>
        <dbReference type="ARBA" id="ARBA00022989"/>
    </source>
</evidence>
<feature type="transmembrane region" description="Helical" evidence="6">
    <location>
        <begin position="379"/>
        <end position="401"/>
    </location>
</feature>
<proteinExistence type="predicted"/>
<evidence type="ECO:0000313" key="8">
    <source>
        <dbReference type="Proteomes" id="UP001619911"/>
    </source>
</evidence>
<feature type="transmembrane region" description="Helical" evidence="6">
    <location>
        <begin position="314"/>
        <end position="339"/>
    </location>
</feature>
<name>A0ABW8IBI2_9BACI</name>
<dbReference type="Pfam" id="PF00209">
    <property type="entry name" value="SNF"/>
    <property type="match status" value="2"/>
</dbReference>
<keyword evidence="8" id="KW-1185">Reference proteome</keyword>
<feature type="transmembrane region" description="Helical" evidence="6">
    <location>
        <begin position="143"/>
        <end position="162"/>
    </location>
</feature>
<keyword evidence="2" id="KW-0813">Transport</keyword>
<keyword evidence="4 6" id="KW-1133">Transmembrane helix</keyword>
<evidence type="ECO:0000313" key="7">
    <source>
        <dbReference type="EMBL" id="MFK2826494.1"/>
    </source>
</evidence>
<feature type="transmembrane region" description="Helical" evidence="6">
    <location>
        <begin position="460"/>
        <end position="480"/>
    </location>
</feature>
<feature type="transmembrane region" description="Helical" evidence="6">
    <location>
        <begin position="80"/>
        <end position="104"/>
    </location>
</feature>
<feature type="transmembrane region" description="Helical" evidence="6">
    <location>
        <begin position="351"/>
        <end position="367"/>
    </location>
</feature>
<dbReference type="PANTHER" id="PTHR42948:SF1">
    <property type="entry name" value="TRANSPORTER"/>
    <property type="match status" value="1"/>
</dbReference>